<protein>
    <recommendedName>
        <fullName evidence="5">BPL/LPL catalytic domain-containing protein</fullName>
    </recommendedName>
</protein>
<dbReference type="Pfam" id="PF02237">
    <property type="entry name" value="BPL_C"/>
    <property type="match status" value="1"/>
</dbReference>
<dbReference type="NCBIfam" id="TIGR00121">
    <property type="entry name" value="birA_ligase"/>
    <property type="match status" value="1"/>
</dbReference>
<dbReference type="Proteomes" id="UP000076420">
    <property type="component" value="Unassembled WGS sequence"/>
</dbReference>
<comment type="similarity">
    <text evidence="1">Belongs to the biotin--protein ligase family.</text>
</comment>
<evidence type="ECO:0000313" key="6">
    <source>
        <dbReference type="EnsemblMetazoa" id="BGLB007985-PB"/>
    </source>
</evidence>
<reference evidence="6" key="1">
    <citation type="submission" date="2020-05" db="UniProtKB">
        <authorList>
            <consortium name="EnsemblMetazoa"/>
        </authorList>
    </citation>
    <scope>IDENTIFICATION</scope>
    <source>
        <strain evidence="6">BB02</strain>
    </source>
</reference>
<dbReference type="InterPro" id="IPR003142">
    <property type="entry name" value="BPL_C"/>
</dbReference>
<evidence type="ECO:0000256" key="3">
    <source>
        <dbReference type="SAM" id="MobiDB-lite"/>
    </source>
</evidence>
<accession>A0A2C9JTU5</accession>
<dbReference type="VEuPathDB" id="VectorBase:BGLAX_034127"/>
<evidence type="ECO:0000259" key="5">
    <source>
        <dbReference type="PROSITE" id="PS51733"/>
    </source>
</evidence>
<dbReference type="CDD" id="cd16442">
    <property type="entry name" value="BPL"/>
    <property type="match status" value="1"/>
</dbReference>
<keyword evidence="4" id="KW-0732">Signal</keyword>
<feature type="domain" description="BPL/LPL catalytic" evidence="5">
    <location>
        <begin position="592"/>
        <end position="792"/>
    </location>
</feature>
<dbReference type="AlphaFoldDB" id="A0A2C9JTU5"/>
<evidence type="ECO:0000256" key="4">
    <source>
        <dbReference type="SAM" id="SignalP"/>
    </source>
</evidence>
<dbReference type="VEuPathDB" id="VectorBase:BGLB007985"/>
<dbReference type="EnsemblMetazoa" id="BGLB007985-RB">
    <property type="protein sequence ID" value="BGLB007985-PB"/>
    <property type="gene ID" value="BGLB007985"/>
</dbReference>
<feature type="region of interest" description="Disordered" evidence="3">
    <location>
        <begin position="258"/>
        <end position="294"/>
    </location>
</feature>
<organism evidence="6 7">
    <name type="scientific">Biomphalaria glabrata</name>
    <name type="common">Bloodfluke planorb</name>
    <name type="synonym">Freshwater snail</name>
    <dbReference type="NCBI Taxonomy" id="6526"/>
    <lineage>
        <taxon>Eukaryota</taxon>
        <taxon>Metazoa</taxon>
        <taxon>Spiralia</taxon>
        <taxon>Lophotrochozoa</taxon>
        <taxon>Mollusca</taxon>
        <taxon>Gastropoda</taxon>
        <taxon>Heterobranchia</taxon>
        <taxon>Euthyneura</taxon>
        <taxon>Panpulmonata</taxon>
        <taxon>Hygrophila</taxon>
        <taxon>Lymnaeoidea</taxon>
        <taxon>Planorbidae</taxon>
        <taxon>Biomphalaria</taxon>
    </lineage>
</organism>
<dbReference type="OrthoDB" id="10250105at2759"/>
<dbReference type="SUPFAM" id="SSF55681">
    <property type="entry name" value="Class II aaRS and biotin synthetases"/>
    <property type="match status" value="1"/>
</dbReference>
<dbReference type="RefSeq" id="XP_013082754.2">
    <property type="nucleotide sequence ID" value="XM_013227300.2"/>
</dbReference>
<dbReference type="PROSITE" id="PS51733">
    <property type="entry name" value="BPL_LPL_CATALYTIC"/>
    <property type="match status" value="1"/>
</dbReference>
<dbReference type="Gene3D" id="3.30.930.10">
    <property type="entry name" value="Bira Bifunctional Protein, Domain 2"/>
    <property type="match status" value="1"/>
</dbReference>
<dbReference type="InterPro" id="IPR004143">
    <property type="entry name" value="BPL_LPL_catalytic"/>
</dbReference>
<feature type="signal peptide" evidence="4">
    <location>
        <begin position="1"/>
        <end position="20"/>
    </location>
</feature>
<dbReference type="GO" id="GO:0005737">
    <property type="term" value="C:cytoplasm"/>
    <property type="evidence" value="ECO:0007669"/>
    <property type="project" value="TreeGrafter"/>
</dbReference>
<feature type="chain" id="PRO_5012428969" description="BPL/LPL catalytic domain-containing protein" evidence="4">
    <location>
        <begin position="21"/>
        <end position="866"/>
    </location>
</feature>
<evidence type="ECO:0000256" key="2">
    <source>
        <dbReference type="ARBA" id="ARBA00022598"/>
    </source>
</evidence>
<dbReference type="KEGG" id="bgt:106068018"/>
<sequence length="866" mass="96884">MMLFLTLGNIVLCTVQWLSGLFRQRQYGLAMNRILRTSSFFINRAKKSLSESVRRPSLFPLGSSSNEKLEYEDDYIKISSADVMYEIDLSTWTSYTSYLESHTKLPGPEENIYIMLEAKRPRDVEKFADKALAVPPAHRVNVLKHGCPVAWKSAEPFGIILQCSFGRLVILTDAFGQGHLSLDEDLQLIRIIGVKTKGTPQKLVPLEDNYPMYKSEEDLQNSCIQDELTPNSNLLQHSSNTEETTPIISNKYSQRNNEHSSDAVQSFSKSSVDQDVNAKEPSATSNNETQPFIKKPTKPPNILVYCGIKDTARIFANIKSSLEMVINTEAYTIYHLTREAMLSAPWTSNAALLIVSSCPQLSTDEENKIQDYIHLHCGRLLSFNCSIDSKFSNKSVDTDTRKNTLIQFKYGNSGVTTFRGPYYYTADNEYAEVIVPLDQGSRAEQKNMNHDQNKKCLVLKTCGNGSGVVVLSQLLLERDPADYATDSESFARLKQANADRLEVFRDLLTSLGIDTSPGNIPALTPCLLLVRRVGLKESFLNSIKHRLRDEVLKSKNISLKFVDNYGQETTPSLLPVITSVHCDIQTQFLRLSEYWQNLKTSTLGQVVFYTDVIPTTMTVFDGLIFSVPENIGVIAIAGRQTKGKGRGGNAWLSPLGCAMFTLPIQLSVGTKLAQRVSFLQHMVSLAVVQSVVTLPGYEELDLRLKWPNDIYYGKEMKLGGVLVTSTIMDTIIYASIGCGFNVSNSNPTVCINDVIRLYNTSHPDLPDLPHLSTGQLIARTVTILESLIEEFNRSGHLQFCQQYYRCWLHSGAKVTVQLDQPTQGEIIGLDEHGFLSIQTPDQKLLSVQPDGNSFDMMHNLIYVKST</sequence>
<feature type="compositionally biased region" description="Polar residues" evidence="3">
    <location>
        <begin position="262"/>
        <end position="274"/>
    </location>
</feature>
<gene>
    <name evidence="6" type="primary">106068018</name>
</gene>
<dbReference type="PANTHER" id="PTHR12835:SF5">
    <property type="entry name" value="BIOTIN--PROTEIN LIGASE"/>
    <property type="match status" value="1"/>
</dbReference>
<evidence type="ECO:0000313" key="7">
    <source>
        <dbReference type="Proteomes" id="UP000076420"/>
    </source>
</evidence>
<dbReference type="Pfam" id="PF03099">
    <property type="entry name" value="BPL_LplA_LipB"/>
    <property type="match status" value="1"/>
</dbReference>
<dbReference type="InterPro" id="IPR045864">
    <property type="entry name" value="aa-tRNA-synth_II/BPL/LPL"/>
</dbReference>
<keyword evidence="2" id="KW-0436">Ligase</keyword>
<name>A0A2C9JTU5_BIOGL</name>
<proteinExistence type="inferred from homology"/>
<dbReference type="GO" id="GO:0004077">
    <property type="term" value="F:biotin--[biotin carboxyl-carrier protein] ligase activity"/>
    <property type="evidence" value="ECO:0007669"/>
    <property type="project" value="InterPro"/>
</dbReference>
<dbReference type="PANTHER" id="PTHR12835">
    <property type="entry name" value="BIOTIN PROTEIN LIGASE"/>
    <property type="match status" value="1"/>
</dbReference>
<evidence type="ECO:0000256" key="1">
    <source>
        <dbReference type="ARBA" id="ARBA00009934"/>
    </source>
</evidence>
<dbReference type="InterPro" id="IPR004408">
    <property type="entry name" value="Biotin_CoA_COase_ligase"/>
</dbReference>
<dbReference type="STRING" id="6526.A0A2C9JTU5"/>